<feature type="binding site" evidence="6">
    <location>
        <position position="167"/>
    </location>
    <ligand>
        <name>substrate</name>
    </ligand>
</feature>
<evidence type="ECO:0000256" key="5">
    <source>
        <dbReference type="PIRSR" id="PIRSR001221-1"/>
    </source>
</evidence>
<comment type="catalytic activity">
    <reaction evidence="1">
        <text>a monocarboxylic acid amide + H2O = a monocarboxylate + NH4(+)</text>
        <dbReference type="Rhea" id="RHEA:12020"/>
        <dbReference type="ChEBI" id="CHEBI:15377"/>
        <dbReference type="ChEBI" id="CHEBI:28938"/>
        <dbReference type="ChEBI" id="CHEBI:35757"/>
        <dbReference type="ChEBI" id="CHEBI:83628"/>
        <dbReference type="EC" id="3.5.1.4"/>
    </reaction>
</comment>
<dbReference type="Gene3D" id="3.90.1300.10">
    <property type="entry name" value="Amidase signature (AS) domain"/>
    <property type="match status" value="1"/>
</dbReference>
<feature type="binding site" evidence="6">
    <location>
        <position position="193"/>
    </location>
    <ligand>
        <name>substrate</name>
    </ligand>
</feature>
<evidence type="ECO:0000259" key="7">
    <source>
        <dbReference type="Pfam" id="PF01425"/>
    </source>
</evidence>
<feature type="domain" description="Amidase" evidence="7">
    <location>
        <begin position="62"/>
        <end position="517"/>
    </location>
</feature>
<dbReference type="Pfam" id="PF01425">
    <property type="entry name" value="Amidase"/>
    <property type="match status" value="1"/>
</dbReference>
<name>A0A2C5YFK6_9HYPO</name>
<organism evidence="8 9">
    <name type="scientific">Ophiocordyceps australis</name>
    <dbReference type="NCBI Taxonomy" id="1399860"/>
    <lineage>
        <taxon>Eukaryota</taxon>
        <taxon>Fungi</taxon>
        <taxon>Dikarya</taxon>
        <taxon>Ascomycota</taxon>
        <taxon>Pezizomycotina</taxon>
        <taxon>Sordariomycetes</taxon>
        <taxon>Hypocreomycetidae</taxon>
        <taxon>Hypocreales</taxon>
        <taxon>Ophiocordycipitaceae</taxon>
        <taxon>Ophiocordyceps</taxon>
    </lineage>
</organism>
<dbReference type="PROSITE" id="PS00571">
    <property type="entry name" value="AMIDASES"/>
    <property type="match status" value="1"/>
</dbReference>
<dbReference type="PANTHER" id="PTHR46072">
    <property type="entry name" value="AMIDASE-RELATED-RELATED"/>
    <property type="match status" value="1"/>
</dbReference>
<feature type="binding site" evidence="6">
    <location>
        <begin position="214"/>
        <end position="217"/>
    </location>
    <ligand>
        <name>substrate</name>
    </ligand>
</feature>
<comment type="caution">
    <text evidence="8">The sequence shown here is derived from an EMBL/GenBank/DDBJ whole genome shotgun (WGS) entry which is preliminary data.</text>
</comment>
<comment type="similarity">
    <text evidence="2">Belongs to the amidase family.</text>
</comment>
<sequence>MASIPVKWLIPPLALDELQRSTTRVVDLLPRLMPHNELQITSLGVTALAEGIQKGLFSCIQVAEAFCHQAAVAQQLTNCLTEIMFTEALDHARRLDDILRSTGKPIGPLHGVPVSIKDHINVKGQYTTAGYVANGNLPVKDQDALIVEILRKAGAVIYTKTTNPQTLMVLETVSNIYGRTLNPYNTKLTPGGSSGGESALLAMNGSPLGVGTDIGGSIRVPAAYTGLYGLKPSSHRVPTPGLVASGIGAESIIGVAGPLAHNVKDLDIFMKVMTDSEPWLKEPVITMPWLSQVESMQDQKLTFGIMLWDEVVRPHPYITKALNEVAEKLKQAGHQVVEFEAYNHLRAWEEILLPLYFTDGASEAKQTLRAGNEPMLPSVKRLLSDAQVKERTMHELWELNKARDRYRREYLIRWADTASKSSSNRPMDILICPAATTSATPHDFKPWWGYSAIWNLLDYCGGVLPVGTVLEADAYPHDYTPVNDLDKENVEIYKNNNYLGMPIGIQLIAKPYEDEKLVGAMAVVDKVVNGSS</sequence>
<dbReference type="InterPro" id="IPR036928">
    <property type="entry name" value="AS_sf"/>
</dbReference>
<protein>
    <recommendedName>
        <fullName evidence="3">amidase</fullName>
        <ecNumber evidence="3">3.5.1.4</ecNumber>
    </recommendedName>
</protein>
<feature type="active site" description="Charge relay system" evidence="5">
    <location>
        <position position="193"/>
    </location>
</feature>
<keyword evidence="4" id="KW-0378">Hydrolase</keyword>
<evidence type="ECO:0000256" key="3">
    <source>
        <dbReference type="ARBA" id="ARBA00012922"/>
    </source>
</evidence>
<dbReference type="GO" id="GO:0004040">
    <property type="term" value="F:amidase activity"/>
    <property type="evidence" value="ECO:0007669"/>
    <property type="project" value="UniProtKB-EC"/>
</dbReference>
<dbReference type="InterPro" id="IPR023631">
    <property type="entry name" value="Amidase_dom"/>
</dbReference>
<dbReference type="EC" id="3.5.1.4" evidence="3"/>
<proteinExistence type="inferred from homology"/>
<accession>A0A2C5YFK6</accession>
<gene>
    <name evidence="8" type="ORF">CDD82_3780</name>
</gene>
<dbReference type="OrthoDB" id="6428749at2759"/>
<dbReference type="PIRSF" id="PIRSF001221">
    <property type="entry name" value="Amidase_fungi"/>
    <property type="match status" value="1"/>
</dbReference>
<dbReference type="SUPFAM" id="SSF75304">
    <property type="entry name" value="Amidase signature (AS) enzymes"/>
    <property type="match status" value="1"/>
</dbReference>
<feature type="active site" description="Charge relay system" evidence="5">
    <location>
        <position position="217"/>
    </location>
</feature>
<keyword evidence="9" id="KW-1185">Reference proteome</keyword>
<evidence type="ECO:0000313" key="9">
    <source>
        <dbReference type="Proteomes" id="UP000224854"/>
    </source>
</evidence>
<dbReference type="EMBL" id="NJEU01000297">
    <property type="protein sequence ID" value="PHH76848.1"/>
    <property type="molecule type" value="Genomic_DNA"/>
</dbReference>
<evidence type="ECO:0000256" key="6">
    <source>
        <dbReference type="PIRSR" id="PIRSR001221-2"/>
    </source>
</evidence>
<evidence type="ECO:0000256" key="2">
    <source>
        <dbReference type="ARBA" id="ARBA00009199"/>
    </source>
</evidence>
<dbReference type="InterPro" id="IPR020556">
    <property type="entry name" value="Amidase_CS"/>
</dbReference>
<evidence type="ECO:0000313" key="8">
    <source>
        <dbReference type="EMBL" id="PHH76848.1"/>
    </source>
</evidence>
<dbReference type="Proteomes" id="UP000224854">
    <property type="component" value="Unassembled WGS sequence"/>
</dbReference>
<dbReference type="AlphaFoldDB" id="A0A2C5YFK6"/>
<evidence type="ECO:0000256" key="4">
    <source>
        <dbReference type="ARBA" id="ARBA00022801"/>
    </source>
</evidence>
<evidence type="ECO:0000256" key="1">
    <source>
        <dbReference type="ARBA" id="ARBA00001311"/>
    </source>
</evidence>
<reference evidence="8 9" key="1">
    <citation type="submission" date="2017-06" db="EMBL/GenBank/DDBJ databases">
        <title>Ant-infecting Ophiocordyceps genomes reveal a high diversity of potential behavioral manipulation genes and a possible major role for enterotoxins.</title>
        <authorList>
            <person name="De Bekker C."/>
            <person name="Evans H.C."/>
            <person name="Brachmann A."/>
            <person name="Hughes D.P."/>
        </authorList>
    </citation>
    <scope>NUCLEOTIDE SEQUENCE [LARGE SCALE GENOMIC DNA]</scope>
    <source>
        <strain evidence="8 9">1348a</strain>
    </source>
</reference>
<feature type="active site" description="Charge relay system" evidence="5">
    <location>
        <position position="117"/>
    </location>
</feature>